<feature type="domain" description="Peptidase S26" evidence="8">
    <location>
        <begin position="129"/>
        <end position="165"/>
    </location>
</feature>
<dbReference type="Pfam" id="PF10502">
    <property type="entry name" value="Peptidase_S26"/>
    <property type="match status" value="2"/>
</dbReference>
<proteinExistence type="inferred from homology"/>
<evidence type="ECO:0000256" key="1">
    <source>
        <dbReference type="ARBA" id="ARBA00000677"/>
    </source>
</evidence>
<dbReference type="InterPro" id="IPR036286">
    <property type="entry name" value="LexA/Signal_pep-like_sf"/>
</dbReference>
<reference evidence="9 10" key="1">
    <citation type="submission" date="2019-05" db="EMBL/GenBank/DDBJ databases">
        <title>Draft genome sequence of Nonomuraea zeae DSM 100528.</title>
        <authorList>
            <person name="Saricaoglu S."/>
            <person name="Isik K."/>
        </authorList>
    </citation>
    <scope>NUCLEOTIDE SEQUENCE [LARGE SCALE GENOMIC DNA]</scope>
    <source>
        <strain evidence="9 10">DSM 100528</strain>
    </source>
</reference>
<feature type="active site" evidence="6">
    <location>
        <position position="106"/>
    </location>
</feature>
<evidence type="ECO:0000256" key="3">
    <source>
        <dbReference type="ARBA" id="ARBA00009370"/>
    </source>
</evidence>
<feature type="active site" evidence="6">
    <location>
        <position position="33"/>
    </location>
</feature>
<gene>
    <name evidence="9" type="ORF">ETD85_23310</name>
</gene>
<comment type="caution">
    <text evidence="9">The sequence shown here is derived from an EMBL/GenBank/DDBJ whole genome shotgun (WGS) entry which is preliminary data.</text>
</comment>
<evidence type="ECO:0000256" key="2">
    <source>
        <dbReference type="ARBA" id="ARBA00004401"/>
    </source>
</evidence>
<dbReference type="InterPro" id="IPR019758">
    <property type="entry name" value="Pept_S26A_signal_pept_1_CS"/>
</dbReference>
<evidence type="ECO:0000256" key="5">
    <source>
        <dbReference type="ARBA" id="ARBA00022801"/>
    </source>
</evidence>
<dbReference type="OrthoDB" id="5518017at2"/>
<dbReference type="RefSeq" id="WP_138691896.1">
    <property type="nucleotide sequence ID" value="NZ_JBHSAZ010000033.1"/>
</dbReference>
<keyword evidence="5" id="KW-0378">Hydrolase</keyword>
<dbReference type="GO" id="GO:0006465">
    <property type="term" value="P:signal peptide processing"/>
    <property type="evidence" value="ECO:0007669"/>
    <property type="project" value="InterPro"/>
</dbReference>
<dbReference type="PANTHER" id="PTHR43390:SF1">
    <property type="entry name" value="CHLOROPLAST PROCESSING PEPTIDASE"/>
    <property type="match status" value="1"/>
</dbReference>
<evidence type="ECO:0000313" key="9">
    <source>
        <dbReference type="EMBL" id="TMR32216.1"/>
    </source>
</evidence>
<keyword evidence="10" id="KW-1185">Reference proteome</keyword>
<dbReference type="CDD" id="cd06530">
    <property type="entry name" value="S26_SPase_I"/>
    <property type="match status" value="1"/>
</dbReference>
<dbReference type="InterPro" id="IPR019533">
    <property type="entry name" value="Peptidase_S26"/>
</dbReference>
<accession>A0A5S4GGX8</accession>
<comment type="subcellular location">
    <subcellularLocation>
        <location evidence="2">Cell membrane</location>
        <topology evidence="2">Single-pass type II membrane protein</topology>
    </subcellularLocation>
</comment>
<dbReference type="AlphaFoldDB" id="A0A5S4GGX8"/>
<evidence type="ECO:0000256" key="4">
    <source>
        <dbReference type="ARBA" id="ARBA00013208"/>
    </source>
</evidence>
<dbReference type="SUPFAM" id="SSF51306">
    <property type="entry name" value="LexA/Signal peptidase"/>
    <property type="match status" value="1"/>
</dbReference>
<dbReference type="GO" id="GO:0005886">
    <property type="term" value="C:plasma membrane"/>
    <property type="evidence" value="ECO:0007669"/>
    <property type="project" value="UniProtKB-SubCell"/>
</dbReference>
<dbReference type="GO" id="GO:0004252">
    <property type="term" value="F:serine-type endopeptidase activity"/>
    <property type="evidence" value="ECO:0007669"/>
    <property type="project" value="InterPro"/>
</dbReference>
<name>A0A5S4GGX8_9ACTN</name>
<evidence type="ECO:0000259" key="8">
    <source>
        <dbReference type="Pfam" id="PF10502"/>
    </source>
</evidence>
<dbReference type="Proteomes" id="UP000306628">
    <property type="component" value="Unassembled WGS sequence"/>
</dbReference>
<organism evidence="9 10">
    <name type="scientific">Nonomuraea zeae</name>
    <dbReference type="NCBI Taxonomy" id="1642303"/>
    <lineage>
        <taxon>Bacteria</taxon>
        <taxon>Bacillati</taxon>
        <taxon>Actinomycetota</taxon>
        <taxon>Actinomycetes</taxon>
        <taxon>Streptosporangiales</taxon>
        <taxon>Streptosporangiaceae</taxon>
        <taxon>Nonomuraea</taxon>
    </lineage>
</organism>
<dbReference type="EMBL" id="VCKX01000072">
    <property type="protein sequence ID" value="TMR32216.1"/>
    <property type="molecule type" value="Genomic_DNA"/>
</dbReference>
<dbReference type="PROSITE" id="PS00761">
    <property type="entry name" value="SPASE_I_3"/>
    <property type="match status" value="1"/>
</dbReference>
<dbReference type="Gene3D" id="2.10.109.10">
    <property type="entry name" value="Umud Fragment, subunit A"/>
    <property type="match status" value="1"/>
</dbReference>
<dbReference type="PANTHER" id="PTHR43390">
    <property type="entry name" value="SIGNAL PEPTIDASE I"/>
    <property type="match status" value="1"/>
</dbReference>
<evidence type="ECO:0000313" key="10">
    <source>
        <dbReference type="Proteomes" id="UP000306628"/>
    </source>
</evidence>
<protein>
    <recommendedName>
        <fullName evidence="4">signal peptidase I</fullName>
        <ecNumber evidence="4">3.4.21.89</ecNumber>
    </recommendedName>
</protein>
<dbReference type="InterPro" id="IPR000223">
    <property type="entry name" value="Pept_S26A_signal_pept_1"/>
</dbReference>
<evidence type="ECO:0000256" key="6">
    <source>
        <dbReference type="PIRSR" id="PIRSR600223-1"/>
    </source>
</evidence>
<evidence type="ECO:0000256" key="7">
    <source>
        <dbReference type="SAM" id="MobiDB-lite"/>
    </source>
</evidence>
<comment type="catalytic activity">
    <reaction evidence="1">
        <text>Cleavage of hydrophobic, N-terminal signal or leader sequences from secreted and periplasmic proteins.</text>
        <dbReference type="EC" id="3.4.21.89"/>
    </reaction>
</comment>
<dbReference type="EC" id="3.4.21.89" evidence="4"/>
<dbReference type="PRINTS" id="PR00727">
    <property type="entry name" value="LEADERPTASE"/>
</dbReference>
<comment type="similarity">
    <text evidence="3">Belongs to the peptidase S26 family.</text>
</comment>
<feature type="region of interest" description="Disordered" evidence="7">
    <location>
        <begin position="64"/>
        <end position="86"/>
    </location>
</feature>
<sequence>MIGALAALAAVAGVLAVVWLRRRYLVVTVRGESMLPTYRPGERLVLRRTPPRSLRTGQVVVLTEAGASRPGTPLSGPRAPADGGTLLSGQRAPADGTGTGPHLIIKRVAAVPGDPIPRDTVPALRTAPGTHVPAGHLVVLGDNADRSHDSRHSGYLTTDRLLGVVLRKVG</sequence>
<feature type="domain" description="Peptidase S26" evidence="8">
    <location>
        <begin position="9"/>
        <end position="117"/>
    </location>
</feature>
<dbReference type="GO" id="GO:0009003">
    <property type="term" value="F:signal peptidase activity"/>
    <property type="evidence" value="ECO:0007669"/>
    <property type="project" value="UniProtKB-EC"/>
</dbReference>